<keyword evidence="1" id="KW-1133">Transmembrane helix</keyword>
<keyword evidence="1" id="KW-0812">Transmembrane</keyword>
<sequence>MKSKFYMYGFVFASLIALLMYFNSKKTYEAQAREIDLLKTQIEQLKKDCN</sequence>
<keyword evidence="1" id="KW-0472">Membrane</keyword>
<name>A0A967AC18_9FLAO</name>
<comment type="caution">
    <text evidence="2">The sequence shown here is derived from an EMBL/GenBank/DDBJ whole genome shotgun (WGS) entry which is preliminary data.</text>
</comment>
<dbReference type="RefSeq" id="WP_166399171.1">
    <property type="nucleotide sequence ID" value="NZ_JAANAS010000002.1"/>
</dbReference>
<reference evidence="2" key="1">
    <citation type="submission" date="2020-03" db="EMBL/GenBank/DDBJ databases">
        <title>Psychroflexus Maritimus sp. nov., isolate from marine sediment.</title>
        <authorList>
            <person name="Zhong Y.-L."/>
        </authorList>
    </citation>
    <scope>NUCLEOTIDE SEQUENCE</scope>
    <source>
        <strain evidence="2">C1</strain>
    </source>
</reference>
<evidence type="ECO:0000256" key="1">
    <source>
        <dbReference type="SAM" id="Phobius"/>
    </source>
</evidence>
<organism evidence="2 3">
    <name type="scientific">Psychroflexus maritimus</name>
    <dbReference type="NCBI Taxonomy" id="2714865"/>
    <lineage>
        <taxon>Bacteria</taxon>
        <taxon>Pseudomonadati</taxon>
        <taxon>Bacteroidota</taxon>
        <taxon>Flavobacteriia</taxon>
        <taxon>Flavobacteriales</taxon>
        <taxon>Flavobacteriaceae</taxon>
        <taxon>Psychroflexus</taxon>
    </lineage>
</organism>
<proteinExistence type="predicted"/>
<evidence type="ECO:0000313" key="2">
    <source>
        <dbReference type="EMBL" id="NGZ88900.1"/>
    </source>
</evidence>
<keyword evidence="3" id="KW-1185">Reference proteome</keyword>
<evidence type="ECO:0000313" key="3">
    <source>
        <dbReference type="Proteomes" id="UP000643701"/>
    </source>
</evidence>
<accession>A0A967AC18</accession>
<dbReference type="AlphaFoldDB" id="A0A967AC18"/>
<gene>
    <name evidence="2" type="ORF">G7034_01380</name>
</gene>
<feature type="transmembrane region" description="Helical" evidence="1">
    <location>
        <begin position="6"/>
        <end position="23"/>
    </location>
</feature>
<dbReference type="Proteomes" id="UP000643701">
    <property type="component" value="Unassembled WGS sequence"/>
</dbReference>
<dbReference type="EMBL" id="JAANAS010000002">
    <property type="protein sequence ID" value="NGZ88900.1"/>
    <property type="molecule type" value="Genomic_DNA"/>
</dbReference>
<protein>
    <submittedName>
        <fullName evidence="2">Uncharacterized protein</fullName>
    </submittedName>
</protein>